<accession>A0A0F9FGD1</accession>
<dbReference type="InterPro" id="IPR037171">
    <property type="entry name" value="NagB/RpiA_transferase-like"/>
</dbReference>
<sequence length="93" mass="10647">MEILFHNGQKKDVKAIWFNEPTLEVYFINQRILPYKIEVLTSNTVEKTAEYIKTMVIRGAPSIGIAGAYGFVQSVSKAYDLALEKTPEKFYQI</sequence>
<evidence type="ECO:0008006" key="2">
    <source>
        <dbReference type="Google" id="ProtNLM"/>
    </source>
</evidence>
<name>A0A0F9FGD1_9ZZZZ</name>
<evidence type="ECO:0000313" key="1">
    <source>
        <dbReference type="EMBL" id="KKL56285.1"/>
    </source>
</evidence>
<dbReference type="Gene3D" id="1.20.120.420">
    <property type="entry name" value="translation initiation factor eif-2b, domain 1"/>
    <property type="match status" value="1"/>
</dbReference>
<protein>
    <recommendedName>
        <fullName evidence="2">S-methyl-5-thioribose-1-phosphate isomerase</fullName>
    </recommendedName>
</protein>
<proteinExistence type="predicted"/>
<reference evidence="1" key="1">
    <citation type="journal article" date="2015" name="Nature">
        <title>Complex archaea that bridge the gap between prokaryotes and eukaryotes.</title>
        <authorList>
            <person name="Spang A."/>
            <person name="Saw J.H."/>
            <person name="Jorgensen S.L."/>
            <person name="Zaremba-Niedzwiedzka K."/>
            <person name="Martijn J."/>
            <person name="Lind A.E."/>
            <person name="van Eijk R."/>
            <person name="Schleper C."/>
            <person name="Guy L."/>
            <person name="Ettema T.J."/>
        </authorList>
    </citation>
    <scope>NUCLEOTIDE SEQUENCE</scope>
</reference>
<organism evidence="1">
    <name type="scientific">marine sediment metagenome</name>
    <dbReference type="NCBI Taxonomy" id="412755"/>
    <lineage>
        <taxon>unclassified sequences</taxon>
        <taxon>metagenomes</taxon>
        <taxon>ecological metagenomes</taxon>
    </lineage>
</organism>
<dbReference type="InterPro" id="IPR027363">
    <property type="entry name" value="M1Pi_N"/>
</dbReference>
<feature type="non-terminal residue" evidence="1">
    <location>
        <position position="93"/>
    </location>
</feature>
<dbReference type="EMBL" id="LAZR01030548">
    <property type="protein sequence ID" value="KKL56285.1"/>
    <property type="molecule type" value="Genomic_DNA"/>
</dbReference>
<gene>
    <name evidence="1" type="ORF">LCGC14_2246920</name>
</gene>
<dbReference type="SUPFAM" id="SSF100950">
    <property type="entry name" value="NagB/RpiA/CoA transferase-like"/>
    <property type="match status" value="1"/>
</dbReference>
<comment type="caution">
    <text evidence="1">The sequence shown here is derived from an EMBL/GenBank/DDBJ whole genome shotgun (WGS) entry which is preliminary data.</text>
</comment>
<dbReference type="AlphaFoldDB" id="A0A0F9FGD1"/>